<accession>A0AB72Z5F9</accession>
<gene>
    <name evidence="1" type="ORF">HMPREF9003_0394</name>
</gene>
<sequence>MGVFGMRAGEGEAIVSRCLIHRPSASAVHVDMTEGPSGIGPDIIRKRGERMTNDTAEPDLARLARRRIIDHMDCDDCTEDYVFLMRQDDREFGIGLTTVLACLAFAEHERAIPPLPPEWWIGINRRYR</sequence>
<name>A0AB72Z5F9_9BIFI</name>
<protein>
    <submittedName>
        <fullName evidence="1">Uncharacterized protein</fullName>
    </submittedName>
</protein>
<reference evidence="1 2" key="1">
    <citation type="submission" date="2010-10" db="EMBL/GenBank/DDBJ databases">
        <authorList>
            <person name="Durkin A.S."/>
            <person name="Madupu R."/>
            <person name="Torralba M."/>
            <person name="Gillis M."/>
            <person name="Methe B."/>
            <person name="Sutton G."/>
            <person name="Nelson K.E."/>
        </authorList>
    </citation>
    <scope>NUCLEOTIDE SEQUENCE [LARGE SCALE GENOMIC DNA]</scope>
    <source>
        <strain evidence="1 2">JCVIHMP022</strain>
    </source>
</reference>
<dbReference type="EMBL" id="AEHJ01000007">
    <property type="protein sequence ID" value="EFO78520.1"/>
    <property type="molecule type" value="Genomic_DNA"/>
</dbReference>
<proteinExistence type="predicted"/>
<organism evidence="1 2">
    <name type="scientific">Bifidobacterium dentium JCVIHMP022</name>
    <dbReference type="NCBI Taxonomy" id="553191"/>
    <lineage>
        <taxon>Bacteria</taxon>
        <taxon>Bacillati</taxon>
        <taxon>Actinomycetota</taxon>
        <taxon>Actinomycetes</taxon>
        <taxon>Bifidobacteriales</taxon>
        <taxon>Bifidobacteriaceae</taxon>
        <taxon>Bifidobacterium</taxon>
    </lineage>
</organism>
<dbReference type="AlphaFoldDB" id="A0AB72Z5F9"/>
<comment type="caution">
    <text evidence="1">The sequence shown here is derived from an EMBL/GenBank/DDBJ whole genome shotgun (WGS) entry which is preliminary data.</text>
</comment>
<evidence type="ECO:0000313" key="2">
    <source>
        <dbReference type="Proteomes" id="UP000003457"/>
    </source>
</evidence>
<dbReference type="Proteomes" id="UP000003457">
    <property type="component" value="Unassembled WGS sequence"/>
</dbReference>
<evidence type="ECO:0000313" key="1">
    <source>
        <dbReference type="EMBL" id="EFO78520.1"/>
    </source>
</evidence>